<dbReference type="InterPro" id="IPR006225">
    <property type="entry name" value="PsdUridine_synth_RluC/D"/>
</dbReference>
<dbReference type="EMBL" id="MPRL01000002">
    <property type="protein sequence ID" value="OOZ42220.1"/>
    <property type="molecule type" value="Genomic_DNA"/>
</dbReference>
<evidence type="ECO:0000256" key="3">
    <source>
        <dbReference type="ARBA" id="ARBA00010876"/>
    </source>
</evidence>
<comment type="catalytic activity">
    <reaction evidence="9">
        <text>a uridine in RNA = a pseudouridine in RNA</text>
        <dbReference type="Rhea" id="RHEA:48348"/>
        <dbReference type="Rhea" id="RHEA-COMP:12068"/>
        <dbReference type="Rhea" id="RHEA-COMP:12069"/>
        <dbReference type="ChEBI" id="CHEBI:65314"/>
        <dbReference type="ChEBI" id="CHEBI:65315"/>
    </reaction>
</comment>
<dbReference type="AlphaFoldDB" id="A0A1T2LAX3"/>
<evidence type="ECO:0000313" key="11">
    <source>
        <dbReference type="EMBL" id="OOZ42220.1"/>
    </source>
</evidence>
<accession>A0A1T2LAX3</accession>
<evidence type="ECO:0000256" key="9">
    <source>
        <dbReference type="RuleBase" id="RU362028"/>
    </source>
</evidence>
<sequence length="318" mass="35888">MNSEVVHNRVREQTVSEEEAGQRIDNYLLRELKGVPKSRIYRILRKGEVRVNKGRIKPTYRLNVGDIVRIPPIRTSSKEGETKIKPGSLDWLEGRVLFEDKRVLVLNKPSGMAVHGGSGLSFGVIEALRAIRPDAPYLELVHRLDRETSGCLLIAKKRSALRRLHELMRTGGIDKRYLALLMGRWRGGARKIDAPLLKNSLKSGERVVRVDPQGKAADSRFIPRQIMQRASLVEVELGTGRTHQIRVHAAHVGHPIAGDTKYGDETFNGALRERGLKRLFLHAYRLSFTLGDDEKPITIEAPLDGELQQLVDRLNDDE</sequence>
<name>A0A1T2LAX3_9GAMM</name>
<dbReference type="InterPro" id="IPR020103">
    <property type="entry name" value="PsdUridine_synth_cat_dom_sf"/>
</dbReference>
<dbReference type="PANTHER" id="PTHR21600">
    <property type="entry name" value="MITOCHONDRIAL RNA PSEUDOURIDINE SYNTHASE"/>
    <property type="match status" value="1"/>
</dbReference>
<organism evidence="11 12">
    <name type="scientific">Solemya pervernicosa gill symbiont</name>
    <dbReference type="NCBI Taxonomy" id="642797"/>
    <lineage>
        <taxon>Bacteria</taxon>
        <taxon>Pseudomonadati</taxon>
        <taxon>Pseudomonadota</taxon>
        <taxon>Gammaproteobacteria</taxon>
        <taxon>sulfur-oxidizing symbionts</taxon>
    </lineage>
</organism>
<keyword evidence="5 8" id="KW-0694">RNA-binding</keyword>
<dbReference type="SUPFAM" id="SSF55174">
    <property type="entry name" value="Alpha-L RNA-binding motif"/>
    <property type="match status" value="1"/>
</dbReference>
<dbReference type="EC" id="5.4.99.-" evidence="9"/>
<dbReference type="NCBIfam" id="NF008249">
    <property type="entry name" value="PRK11025.1"/>
    <property type="match status" value="1"/>
</dbReference>
<evidence type="ECO:0000256" key="2">
    <source>
        <dbReference type="ARBA" id="ARBA00002876"/>
    </source>
</evidence>
<evidence type="ECO:0000256" key="6">
    <source>
        <dbReference type="ARBA" id="ARBA00023235"/>
    </source>
</evidence>
<dbReference type="NCBIfam" id="TIGR00005">
    <property type="entry name" value="rluA_subfam"/>
    <property type="match status" value="1"/>
</dbReference>
<dbReference type="Gene3D" id="3.10.290.10">
    <property type="entry name" value="RNA-binding S4 domain"/>
    <property type="match status" value="1"/>
</dbReference>
<dbReference type="Proteomes" id="UP000191110">
    <property type="component" value="Unassembled WGS sequence"/>
</dbReference>
<feature type="domain" description="RNA-binding S4" evidence="10">
    <location>
        <begin position="22"/>
        <end position="85"/>
    </location>
</feature>
<dbReference type="InterPro" id="IPR006145">
    <property type="entry name" value="PsdUridine_synth_RsuA/RluA"/>
</dbReference>
<evidence type="ECO:0000256" key="4">
    <source>
        <dbReference type="ARBA" id="ARBA00022552"/>
    </source>
</evidence>
<proteinExistence type="inferred from homology"/>
<dbReference type="GO" id="GO:0003723">
    <property type="term" value="F:RNA binding"/>
    <property type="evidence" value="ECO:0007669"/>
    <property type="project" value="UniProtKB-KW"/>
</dbReference>
<dbReference type="CDD" id="cd02869">
    <property type="entry name" value="PseudoU_synth_RluA_like"/>
    <property type="match status" value="1"/>
</dbReference>
<dbReference type="Pfam" id="PF00849">
    <property type="entry name" value="PseudoU_synth_2"/>
    <property type="match status" value="1"/>
</dbReference>
<dbReference type="GO" id="GO:0160141">
    <property type="term" value="F:23S rRNA pseudouridine(955/2504/2580) synthase activity"/>
    <property type="evidence" value="ECO:0007669"/>
    <property type="project" value="UniProtKB-EC"/>
</dbReference>
<dbReference type="PROSITE" id="PS50889">
    <property type="entry name" value="S4"/>
    <property type="match status" value="1"/>
</dbReference>
<comment type="catalytic activity">
    <reaction evidence="1">
        <text>uridine(955/2504/2580) in 23S rRNA = pseudouridine(955/2504/2580) in 23S rRNA</text>
        <dbReference type="Rhea" id="RHEA:42528"/>
        <dbReference type="Rhea" id="RHEA-COMP:10099"/>
        <dbReference type="Rhea" id="RHEA-COMP:10100"/>
        <dbReference type="ChEBI" id="CHEBI:65314"/>
        <dbReference type="ChEBI" id="CHEBI:65315"/>
        <dbReference type="EC" id="5.4.99.24"/>
    </reaction>
</comment>
<dbReference type="Pfam" id="PF01479">
    <property type="entry name" value="S4"/>
    <property type="match status" value="1"/>
</dbReference>
<dbReference type="SMART" id="SM00363">
    <property type="entry name" value="S4"/>
    <property type="match status" value="1"/>
</dbReference>
<keyword evidence="6 9" id="KW-0413">Isomerase</keyword>
<dbReference type="Gene3D" id="3.30.2350.10">
    <property type="entry name" value="Pseudouridine synthase"/>
    <property type="match status" value="1"/>
</dbReference>
<reference evidence="11 12" key="1">
    <citation type="submission" date="2016-11" db="EMBL/GenBank/DDBJ databases">
        <title>Mixed transmission modes and dynamic genome evolution in an obligate animal-bacterial symbiosis.</title>
        <authorList>
            <person name="Russell S.L."/>
            <person name="Corbett-Detig R.B."/>
            <person name="Cavanaugh C.M."/>
        </authorList>
    </citation>
    <scope>NUCLEOTIDE SEQUENCE [LARGE SCALE GENOMIC DNA]</scope>
    <source>
        <strain evidence="11">Sveles-Q1</strain>
    </source>
</reference>
<evidence type="ECO:0000256" key="7">
    <source>
        <dbReference type="PIRSR" id="PIRSR606225-1"/>
    </source>
</evidence>
<comment type="similarity">
    <text evidence="3 9">Belongs to the pseudouridine synthase RluA family.</text>
</comment>
<dbReference type="InterPro" id="IPR002942">
    <property type="entry name" value="S4_RNA-bd"/>
</dbReference>
<comment type="caution">
    <text evidence="11">The sequence shown here is derived from an EMBL/GenBank/DDBJ whole genome shotgun (WGS) entry which is preliminary data.</text>
</comment>
<keyword evidence="4" id="KW-0698">rRNA processing</keyword>
<dbReference type="OrthoDB" id="9807829at2"/>
<evidence type="ECO:0000256" key="1">
    <source>
        <dbReference type="ARBA" id="ARBA00000381"/>
    </source>
</evidence>
<dbReference type="PROSITE" id="PS01129">
    <property type="entry name" value="PSI_RLU"/>
    <property type="match status" value="1"/>
</dbReference>
<gene>
    <name evidence="11" type="ORF">BOW53_01170</name>
</gene>
<keyword evidence="12" id="KW-1185">Reference proteome</keyword>
<dbReference type="InterPro" id="IPR006224">
    <property type="entry name" value="PsdUridine_synth_RluA-like_CS"/>
</dbReference>
<evidence type="ECO:0000259" key="10">
    <source>
        <dbReference type="SMART" id="SM00363"/>
    </source>
</evidence>
<protein>
    <recommendedName>
        <fullName evidence="9">Pseudouridine synthase</fullName>
        <ecNumber evidence="9">5.4.99.-</ecNumber>
    </recommendedName>
</protein>
<dbReference type="RefSeq" id="WP_078482246.1">
    <property type="nucleotide sequence ID" value="NZ_MPRL01000002.1"/>
</dbReference>
<dbReference type="PANTHER" id="PTHR21600:SF92">
    <property type="entry name" value="RIBOSOMAL LARGE SUBUNIT PSEUDOURIDINE SYNTHASE C"/>
    <property type="match status" value="1"/>
</dbReference>
<dbReference type="GO" id="GO:0000455">
    <property type="term" value="P:enzyme-directed rRNA pseudouridine synthesis"/>
    <property type="evidence" value="ECO:0007669"/>
    <property type="project" value="TreeGrafter"/>
</dbReference>
<dbReference type="InterPro" id="IPR036986">
    <property type="entry name" value="S4_RNA-bd_sf"/>
</dbReference>
<dbReference type="CDD" id="cd00165">
    <property type="entry name" value="S4"/>
    <property type="match status" value="1"/>
</dbReference>
<evidence type="ECO:0000256" key="8">
    <source>
        <dbReference type="PROSITE-ProRule" id="PRU00182"/>
    </source>
</evidence>
<evidence type="ECO:0000313" key="12">
    <source>
        <dbReference type="Proteomes" id="UP000191110"/>
    </source>
</evidence>
<dbReference type="InterPro" id="IPR050188">
    <property type="entry name" value="RluA_PseudoU_synthase"/>
</dbReference>
<dbReference type="SUPFAM" id="SSF55120">
    <property type="entry name" value="Pseudouridine synthase"/>
    <property type="match status" value="1"/>
</dbReference>
<comment type="function">
    <text evidence="2">Responsible for synthesis of pseudouridine from uracil at positions 955, 2504 and 2580 in 23S ribosomal RNA.</text>
</comment>
<evidence type="ECO:0000256" key="5">
    <source>
        <dbReference type="ARBA" id="ARBA00022884"/>
    </source>
</evidence>
<feature type="active site" evidence="7">
    <location>
        <position position="145"/>
    </location>
</feature>